<proteinExistence type="inferred from homology"/>
<dbReference type="Gene3D" id="3.30.470.20">
    <property type="entry name" value="ATP-grasp fold, B domain"/>
    <property type="match status" value="1"/>
</dbReference>
<sequence>MQKKIRVGILFGGKSAEHEVSIQSAKNVLAALDKEKFEPVLIAIDKTGGWHLEDPKTLLEAPDIKSLKAVEAHKNNEVVLAQGGARGQLVSASDGARAANHVDVVFPVLHGPFGEDGTVQGLFKLAGVPFVGAGVLGSAVGMDKDVMKRLLRDAGVPIAKFLVFSREQIPQIRFEDVKGELGAPFFVKPANLGSSIGINKVRSEEEFNNAVQDAFQYDHKILIEEYIEGREIECSVLGNESPIASLPGEIISRHEFYTYAAKYLDENGAILEVPAKISHKKISEIQKLSVLVFQILCLEGMARVDFFLKSNGDVILNEVNTIPGFTKISMYPKLWGVSGISYSELISRLIYLAIERFDSEKKLKISYQPFAPKYLIPEVPFYGQDWDLARWQELGFRSYEDAEYWRRSSCGVLSLKMAIDAGRLKKSEPLSPAIIDYIKKGQEIGAYTDAKGWSHQGLVNLAREFGAQAVAKSYVNEEEIKNMLLSSVLPIISIKWNFETVKSLKERIFFWKKFGGHLAVVVGFEEERGIRGFYVHHTSKNTEQNSERRFIPIHQFHDSYTGRCIAVGTN</sequence>
<dbReference type="PROSITE" id="PS00844">
    <property type="entry name" value="DALA_DALA_LIGASE_2"/>
    <property type="match status" value="1"/>
</dbReference>
<protein>
    <recommendedName>
        <fullName evidence="7 20">D-alanine--D-alanine ligase</fullName>
        <ecNumber evidence="7 20">6.3.2.4</ecNumber>
    </recommendedName>
    <alternativeName>
        <fullName evidence="20">D-Ala-D-Ala ligase</fullName>
    </alternativeName>
    <alternativeName>
        <fullName evidence="20">D-alanylalanine synthetase</fullName>
    </alternativeName>
</protein>
<evidence type="ECO:0000256" key="16">
    <source>
        <dbReference type="ARBA" id="ARBA00023211"/>
    </source>
</evidence>
<dbReference type="Pfam" id="PF07478">
    <property type="entry name" value="Dala_Dala_lig_C"/>
    <property type="match status" value="1"/>
</dbReference>
<dbReference type="GO" id="GO:0008716">
    <property type="term" value="F:D-alanine-D-alanine ligase activity"/>
    <property type="evidence" value="ECO:0007669"/>
    <property type="project" value="UniProtKB-UniRule"/>
</dbReference>
<dbReference type="InterPro" id="IPR011095">
    <property type="entry name" value="Dala_Dala_lig_C"/>
</dbReference>
<dbReference type="InterPro" id="IPR005905">
    <property type="entry name" value="D_ala_D_ala"/>
</dbReference>
<keyword evidence="17 20" id="KW-0961">Cell wall biogenesis/degradation</keyword>
<dbReference type="GO" id="GO:0009252">
    <property type="term" value="P:peptidoglycan biosynthetic process"/>
    <property type="evidence" value="ECO:0007669"/>
    <property type="project" value="UniProtKB-UniRule"/>
</dbReference>
<dbReference type="STRING" id="1802271.A3C11_01785"/>
<dbReference type="GO" id="GO:0071555">
    <property type="term" value="P:cell wall organization"/>
    <property type="evidence" value="ECO:0007669"/>
    <property type="project" value="UniProtKB-KW"/>
</dbReference>
<keyword evidence="10" id="KW-0479">Metal-binding</keyword>
<keyword evidence="13" id="KW-0460">Magnesium</keyword>
<evidence type="ECO:0000256" key="15">
    <source>
        <dbReference type="ARBA" id="ARBA00022984"/>
    </source>
</evidence>
<evidence type="ECO:0000256" key="4">
    <source>
        <dbReference type="ARBA" id="ARBA00004496"/>
    </source>
</evidence>
<evidence type="ECO:0000256" key="6">
    <source>
        <dbReference type="ARBA" id="ARBA00010871"/>
    </source>
</evidence>
<dbReference type="PROSITE" id="PS50975">
    <property type="entry name" value="ATP_GRASP"/>
    <property type="match status" value="1"/>
</dbReference>
<evidence type="ECO:0000256" key="9">
    <source>
        <dbReference type="ARBA" id="ARBA00022598"/>
    </source>
</evidence>
<keyword evidence="12 21" id="KW-0067">ATP-binding</keyword>
<evidence type="ECO:0000256" key="5">
    <source>
        <dbReference type="ARBA" id="ARBA00004752"/>
    </source>
</evidence>
<comment type="pathway">
    <text evidence="19">Glycan biosynthesis.</text>
</comment>
<evidence type="ECO:0000256" key="11">
    <source>
        <dbReference type="ARBA" id="ARBA00022741"/>
    </source>
</evidence>
<keyword evidence="14 20" id="KW-0133">Cell shape</keyword>
<comment type="function">
    <text evidence="3 20">Cell wall formation.</text>
</comment>
<dbReference type="SUPFAM" id="SSF56059">
    <property type="entry name" value="Glutathione synthetase ATP-binding domain-like"/>
    <property type="match status" value="1"/>
</dbReference>
<keyword evidence="9 20" id="KW-0436">Ligase</keyword>
<dbReference type="GO" id="GO:0008360">
    <property type="term" value="P:regulation of cell shape"/>
    <property type="evidence" value="ECO:0007669"/>
    <property type="project" value="UniProtKB-KW"/>
</dbReference>
<gene>
    <name evidence="20" type="primary">ddl</name>
    <name evidence="23" type="ORF">A3C11_01785</name>
</gene>
<evidence type="ECO:0000256" key="1">
    <source>
        <dbReference type="ARBA" id="ARBA00001936"/>
    </source>
</evidence>
<evidence type="ECO:0000256" key="7">
    <source>
        <dbReference type="ARBA" id="ARBA00012216"/>
    </source>
</evidence>
<dbReference type="PROSITE" id="PS00843">
    <property type="entry name" value="DALA_DALA_LIGASE_1"/>
    <property type="match status" value="1"/>
</dbReference>
<dbReference type="PANTHER" id="PTHR23132">
    <property type="entry name" value="D-ALANINE--D-ALANINE LIGASE"/>
    <property type="match status" value="1"/>
</dbReference>
<dbReference type="Gene3D" id="3.90.70.10">
    <property type="entry name" value="Cysteine proteinases"/>
    <property type="match status" value="1"/>
</dbReference>
<keyword evidence="16" id="KW-0464">Manganese</keyword>
<comment type="caution">
    <text evidence="23">The sequence shown here is derived from an EMBL/GenBank/DDBJ whole genome shotgun (WGS) entry which is preliminary data.</text>
</comment>
<dbReference type="Pfam" id="PF01820">
    <property type="entry name" value="Dala_Dala_lig_N"/>
    <property type="match status" value="1"/>
</dbReference>
<feature type="domain" description="ATP-grasp" evidence="22">
    <location>
        <begin position="148"/>
        <end position="351"/>
    </location>
</feature>
<organism evidence="23 24">
    <name type="scientific">Candidatus Sungbacteria bacterium RIFCSPHIGHO2_02_FULL_49_12</name>
    <dbReference type="NCBI Taxonomy" id="1802271"/>
    <lineage>
        <taxon>Bacteria</taxon>
        <taxon>Candidatus Sungiibacteriota</taxon>
    </lineage>
</organism>
<comment type="similarity">
    <text evidence="6 20">Belongs to the D-alanine--D-alanine ligase family.</text>
</comment>
<comment type="cofactor">
    <cofactor evidence="1">
        <name>Mn(2+)</name>
        <dbReference type="ChEBI" id="CHEBI:29035"/>
    </cofactor>
</comment>
<evidence type="ECO:0000256" key="17">
    <source>
        <dbReference type="ARBA" id="ARBA00023316"/>
    </source>
</evidence>
<dbReference type="Proteomes" id="UP000177362">
    <property type="component" value="Unassembled WGS sequence"/>
</dbReference>
<dbReference type="NCBIfam" id="NF002528">
    <property type="entry name" value="PRK01966.1-4"/>
    <property type="match status" value="1"/>
</dbReference>
<dbReference type="EC" id="6.3.2.4" evidence="7 20"/>
<evidence type="ECO:0000256" key="20">
    <source>
        <dbReference type="HAMAP-Rule" id="MF_00047"/>
    </source>
</evidence>
<comment type="cofactor">
    <cofactor evidence="2">
        <name>Mg(2+)</name>
        <dbReference type="ChEBI" id="CHEBI:18420"/>
    </cofactor>
</comment>
<dbReference type="NCBIfam" id="NF002378">
    <property type="entry name" value="PRK01372.1"/>
    <property type="match status" value="1"/>
</dbReference>
<evidence type="ECO:0000256" key="3">
    <source>
        <dbReference type="ARBA" id="ARBA00003921"/>
    </source>
</evidence>
<dbReference type="GO" id="GO:0005829">
    <property type="term" value="C:cytosol"/>
    <property type="evidence" value="ECO:0007669"/>
    <property type="project" value="TreeGrafter"/>
</dbReference>
<accession>A0A1G2KPM4</accession>
<evidence type="ECO:0000256" key="10">
    <source>
        <dbReference type="ARBA" id="ARBA00022723"/>
    </source>
</evidence>
<evidence type="ECO:0000256" key="13">
    <source>
        <dbReference type="ARBA" id="ARBA00022842"/>
    </source>
</evidence>
<dbReference type="UniPathway" id="UPA00219"/>
<dbReference type="EMBL" id="MHQJ01000018">
    <property type="protein sequence ID" value="OHA01358.1"/>
    <property type="molecule type" value="Genomic_DNA"/>
</dbReference>
<evidence type="ECO:0000313" key="24">
    <source>
        <dbReference type="Proteomes" id="UP000177362"/>
    </source>
</evidence>
<dbReference type="SUPFAM" id="SSF52440">
    <property type="entry name" value="PreATP-grasp domain"/>
    <property type="match status" value="1"/>
</dbReference>
<dbReference type="Gene3D" id="3.40.50.20">
    <property type="match status" value="1"/>
</dbReference>
<dbReference type="InterPro" id="IPR011127">
    <property type="entry name" value="Dala_Dala_lig_N"/>
</dbReference>
<dbReference type="InterPro" id="IPR016185">
    <property type="entry name" value="PreATP-grasp_dom_sf"/>
</dbReference>
<keyword evidence="11 21" id="KW-0547">Nucleotide-binding</keyword>
<evidence type="ECO:0000256" key="19">
    <source>
        <dbReference type="ARBA" id="ARBA00060592"/>
    </source>
</evidence>
<dbReference type="InterPro" id="IPR011761">
    <property type="entry name" value="ATP-grasp"/>
</dbReference>
<dbReference type="GO" id="GO:0005524">
    <property type="term" value="F:ATP binding"/>
    <property type="evidence" value="ECO:0007669"/>
    <property type="project" value="UniProtKB-UniRule"/>
</dbReference>
<evidence type="ECO:0000256" key="12">
    <source>
        <dbReference type="ARBA" id="ARBA00022840"/>
    </source>
</evidence>
<dbReference type="PANTHER" id="PTHR23132:SF25">
    <property type="entry name" value="D-ALANINE--D-ALANINE LIGASE A"/>
    <property type="match status" value="1"/>
</dbReference>
<dbReference type="InterPro" id="IPR013815">
    <property type="entry name" value="ATP_grasp_subdomain_1"/>
</dbReference>
<dbReference type="NCBIfam" id="NF002525">
    <property type="entry name" value="PRK01966.1-1"/>
    <property type="match status" value="1"/>
</dbReference>
<keyword evidence="15 20" id="KW-0573">Peptidoglycan synthesis</keyword>
<dbReference type="FunFam" id="3.30.470.20:FF:000008">
    <property type="entry name" value="D-alanine--D-alanine ligase"/>
    <property type="match status" value="1"/>
</dbReference>
<dbReference type="HAMAP" id="MF_00047">
    <property type="entry name" value="Dala_Dala_lig"/>
    <property type="match status" value="1"/>
</dbReference>
<dbReference type="GO" id="GO:0046872">
    <property type="term" value="F:metal ion binding"/>
    <property type="evidence" value="ECO:0007669"/>
    <property type="project" value="UniProtKB-KW"/>
</dbReference>
<dbReference type="InterPro" id="IPR000291">
    <property type="entry name" value="D-Ala_lig_Van_CS"/>
</dbReference>
<keyword evidence="8 20" id="KW-0963">Cytoplasm</keyword>
<evidence type="ECO:0000313" key="23">
    <source>
        <dbReference type="EMBL" id="OHA01358.1"/>
    </source>
</evidence>
<evidence type="ECO:0000259" key="22">
    <source>
        <dbReference type="PROSITE" id="PS50975"/>
    </source>
</evidence>
<name>A0A1G2KPM4_9BACT</name>
<evidence type="ECO:0000256" key="21">
    <source>
        <dbReference type="PROSITE-ProRule" id="PRU00409"/>
    </source>
</evidence>
<dbReference type="FunFam" id="3.30.1490.20:FF:000007">
    <property type="entry name" value="D-alanine--D-alanine ligase"/>
    <property type="match status" value="1"/>
</dbReference>
<evidence type="ECO:0000256" key="18">
    <source>
        <dbReference type="ARBA" id="ARBA00047614"/>
    </source>
</evidence>
<comment type="pathway">
    <text evidence="5 20">Cell wall biogenesis; peptidoglycan biosynthesis.</text>
</comment>
<comment type="subcellular location">
    <subcellularLocation>
        <location evidence="4 20">Cytoplasm</location>
    </subcellularLocation>
</comment>
<evidence type="ECO:0000256" key="8">
    <source>
        <dbReference type="ARBA" id="ARBA00022490"/>
    </source>
</evidence>
<dbReference type="NCBIfam" id="TIGR01205">
    <property type="entry name" value="D_ala_D_alaTIGR"/>
    <property type="match status" value="1"/>
</dbReference>
<reference evidence="23 24" key="1">
    <citation type="journal article" date="2016" name="Nat. Commun.">
        <title>Thousands of microbial genomes shed light on interconnected biogeochemical processes in an aquifer system.</title>
        <authorList>
            <person name="Anantharaman K."/>
            <person name="Brown C.T."/>
            <person name="Hug L.A."/>
            <person name="Sharon I."/>
            <person name="Castelle C.J."/>
            <person name="Probst A.J."/>
            <person name="Thomas B.C."/>
            <person name="Singh A."/>
            <person name="Wilkins M.J."/>
            <person name="Karaoz U."/>
            <person name="Brodie E.L."/>
            <person name="Williams K.H."/>
            <person name="Hubbard S.S."/>
            <person name="Banfield J.F."/>
        </authorList>
    </citation>
    <scope>NUCLEOTIDE SEQUENCE [LARGE SCALE GENOMIC DNA]</scope>
</reference>
<dbReference type="AlphaFoldDB" id="A0A1G2KPM4"/>
<evidence type="ECO:0000256" key="14">
    <source>
        <dbReference type="ARBA" id="ARBA00022960"/>
    </source>
</evidence>
<dbReference type="Gene3D" id="3.30.1490.20">
    <property type="entry name" value="ATP-grasp fold, A domain"/>
    <property type="match status" value="1"/>
</dbReference>
<comment type="catalytic activity">
    <reaction evidence="18 20">
        <text>2 D-alanine + ATP = D-alanyl-D-alanine + ADP + phosphate + H(+)</text>
        <dbReference type="Rhea" id="RHEA:11224"/>
        <dbReference type="ChEBI" id="CHEBI:15378"/>
        <dbReference type="ChEBI" id="CHEBI:30616"/>
        <dbReference type="ChEBI" id="CHEBI:43474"/>
        <dbReference type="ChEBI" id="CHEBI:57416"/>
        <dbReference type="ChEBI" id="CHEBI:57822"/>
        <dbReference type="ChEBI" id="CHEBI:456216"/>
        <dbReference type="EC" id="6.3.2.4"/>
    </reaction>
</comment>
<evidence type="ECO:0000256" key="2">
    <source>
        <dbReference type="ARBA" id="ARBA00001946"/>
    </source>
</evidence>